<dbReference type="GO" id="GO:0005840">
    <property type="term" value="C:ribosome"/>
    <property type="evidence" value="ECO:0007669"/>
    <property type="project" value="UniProtKB-KW"/>
</dbReference>
<name>A0A640L002_LEITA</name>
<dbReference type="EMBL" id="BLBS01000057">
    <property type="protein sequence ID" value="GET93127.1"/>
    <property type="molecule type" value="Genomic_DNA"/>
</dbReference>
<proteinExistence type="predicted"/>
<comment type="caution">
    <text evidence="1">The sequence shown here is derived from an EMBL/GenBank/DDBJ whole genome shotgun (WGS) entry which is preliminary data.</text>
</comment>
<dbReference type="Proteomes" id="UP000419144">
    <property type="component" value="Unassembled WGS sequence"/>
</dbReference>
<sequence>MYCAAALLALCLVGEVALAAVLTVLVLGHVHTGAALGVRAVLARALHLVRAVVVLRHLEVLERAHLLQLVAVRRLLRLREDALLLLLTLTALHRDDNVNSGLLRQAGSGERLLLREALACKEEVALRHVGLSLEEGDSVLGGHTHRHRAAGSVLHKDLHAFLFSLLCMKRCGGRRMGEGDCHGVHATIVHIKTCIGKREREKQRKK</sequence>
<dbReference type="VEuPathDB" id="TriTrypDB:LtaPh_3606231"/>
<evidence type="ECO:0000313" key="1">
    <source>
        <dbReference type="EMBL" id="GET93127.1"/>
    </source>
</evidence>
<reference evidence="1" key="1">
    <citation type="submission" date="2019-11" db="EMBL/GenBank/DDBJ databases">
        <title>Leishmania tarentolae CDS.</title>
        <authorList>
            <person name="Goto Y."/>
            <person name="Yamagishi J."/>
        </authorList>
    </citation>
    <scope>NUCLEOTIDE SEQUENCE [LARGE SCALE GENOMIC DNA]</scope>
    <source>
        <strain evidence="1">Parrot Tar II</strain>
    </source>
</reference>
<accession>A0A640L002</accession>
<keyword evidence="2" id="KW-1185">Reference proteome</keyword>
<evidence type="ECO:0000313" key="2">
    <source>
        <dbReference type="Proteomes" id="UP000419144"/>
    </source>
</evidence>
<organism evidence="1 2">
    <name type="scientific">Leishmania tarentolae</name>
    <name type="common">Sauroleishmania tarentolae</name>
    <dbReference type="NCBI Taxonomy" id="5689"/>
    <lineage>
        <taxon>Eukaryota</taxon>
        <taxon>Discoba</taxon>
        <taxon>Euglenozoa</taxon>
        <taxon>Kinetoplastea</taxon>
        <taxon>Metakinetoplastina</taxon>
        <taxon>Trypanosomatida</taxon>
        <taxon>Trypanosomatidae</taxon>
        <taxon>Leishmaniinae</taxon>
        <taxon>Leishmania</taxon>
        <taxon>lizard Leishmania</taxon>
    </lineage>
</organism>
<protein>
    <submittedName>
        <fullName evidence="1">Ubiquitin/ribosomal protein S27a, putative</fullName>
    </submittedName>
</protein>
<gene>
    <name evidence="1" type="ORF">LtaPh_3606231</name>
</gene>
<dbReference type="AlphaFoldDB" id="A0A640L002"/>